<name>A0A975AGD7_9FIRM</name>
<dbReference type="PANTHER" id="PTHR42967:SF1">
    <property type="entry name" value="MBL FOLD METALLO-HYDROLASE"/>
    <property type="match status" value="1"/>
</dbReference>
<proteinExistence type="predicted"/>
<dbReference type="Pfam" id="PF13483">
    <property type="entry name" value="Lactamase_B_3"/>
    <property type="match status" value="1"/>
</dbReference>
<dbReference type="Proteomes" id="UP000663499">
    <property type="component" value="Chromosome"/>
</dbReference>
<organism evidence="1 2">
    <name type="scientific">Alkalibacter rhizosphaerae</name>
    <dbReference type="NCBI Taxonomy" id="2815577"/>
    <lineage>
        <taxon>Bacteria</taxon>
        <taxon>Bacillati</taxon>
        <taxon>Bacillota</taxon>
        <taxon>Clostridia</taxon>
        <taxon>Eubacteriales</taxon>
        <taxon>Eubacteriaceae</taxon>
        <taxon>Alkalibacter</taxon>
    </lineage>
</organism>
<protein>
    <submittedName>
        <fullName evidence="1">MBL fold metallo-hydrolase</fullName>
    </submittedName>
</protein>
<reference evidence="1" key="1">
    <citation type="submission" date="2021-03" db="EMBL/GenBank/DDBJ databases">
        <title>Alkalibacter marinus sp. nov., isolated from tidal flat sediment.</title>
        <authorList>
            <person name="Namirimu T."/>
            <person name="Yang J.-A."/>
            <person name="Yang S.-H."/>
            <person name="Kim Y.-J."/>
            <person name="Kwon K.K."/>
        </authorList>
    </citation>
    <scope>NUCLEOTIDE SEQUENCE</scope>
    <source>
        <strain evidence="1">ES005</strain>
    </source>
</reference>
<accession>A0A975AGD7</accession>
<dbReference type="KEGG" id="alka:J0B03_06175"/>
<dbReference type="AlphaFoldDB" id="A0A975AGD7"/>
<evidence type="ECO:0000313" key="1">
    <source>
        <dbReference type="EMBL" id="QSX07429.1"/>
    </source>
</evidence>
<dbReference type="RefSeq" id="WP_207298774.1">
    <property type="nucleotide sequence ID" value="NZ_CP071444.1"/>
</dbReference>
<gene>
    <name evidence="1" type="ORF">J0B03_06175</name>
</gene>
<sequence length="228" mass="26374">MYIQHIGHSGFLVSHKKFVLLFDCIDSLDLSAIQDKEIIFFASHQHKDHYNKDLAEELSAFHTTYILSNDIEAPIPQQDLTCLMAPYQEVTLGPLHVRTFSSTDRGVSFYVELQGKRYFHSGDLNWWHWSRMNDTELAKEEADFKAEIEKIKGLPIDFAFVPVDPRLKEHGLLAANHFAKILGPTYLIPMHSFGEYEYYENLESRLDLGRTKLIPATISGQKIWEEQD</sequence>
<dbReference type="SUPFAM" id="SSF56281">
    <property type="entry name" value="Metallo-hydrolase/oxidoreductase"/>
    <property type="match status" value="1"/>
</dbReference>
<evidence type="ECO:0000313" key="2">
    <source>
        <dbReference type="Proteomes" id="UP000663499"/>
    </source>
</evidence>
<keyword evidence="2" id="KW-1185">Reference proteome</keyword>
<dbReference type="EMBL" id="CP071444">
    <property type="protein sequence ID" value="QSX07429.1"/>
    <property type="molecule type" value="Genomic_DNA"/>
</dbReference>
<dbReference type="PANTHER" id="PTHR42967">
    <property type="entry name" value="METAL DEPENDENT HYDROLASE"/>
    <property type="match status" value="1"/>
</dbReference>
<dbReference type="Gene3D" id="3.60.15.10">
    <property type="entry name" value="Ribonuclease Z/Hydroxyacylglutathione hydrolase-like"/>
    <property type="match status" value="1"/>
</dbReference>
<dbReference type="InterPro" id="IPR036866">
    <property type="entry name" value="RibonucZ/Hydroxyglut_hydro"/>
</dbReference>